<evidence type="ECO:0000313" key="4">
    <source>
        <dbReference type="Proteomes" id="UP000235388"/>
    </source>
</evidence>
<organism evidence="3 4">
    <name type="scientific">Puccinia coronata f. sp. avenae</name>
    <dbReference type="NCBI Taxonomy" id="200324"/>
    <lineage>
        <taxon>Eukaryota</taxon>
        <taxon>Fungi</taxon>
        <taxon>Dikarya</taxon>
        <taxon>Basidiomycota</taxon>
        <taxon>Pucciniomycotina</taxon>
        <taxon>Pucciniomycetes</taxon>
        <taxon>Pucciniales</taxon>
        <taxon>Pucciniaceae</taxon>
        <taxon>Puccinia</taxon>
    </lineage>
</organism>
<keyword evidence="4" id="KW-1185">Reference proteome</keyword>
<name>A0A2N5S8M7_9BASI</name>
<keyword evidence="2" id="KW-0732">Signal</keyword>
<dbReference type="Proteomes" id="UP000235388">
    <property type="component" value="Unassembled WGS sequence"/>
</dbReference>
<reference evidence="3 4" key="1">
    <citation type="submission" date="2017-11" db="EMBL/GenBank/DDBJ databases">
        <title>De novo assembly and phasing of dikaryotic genomes from two isolates of Puccinia coronata f. sp. avenae, the causal agent of oat crown rust.</title>
        <authorList>
            <person name="Miller M.E."/>
            <person name="Zhang Y."/>
            <person name="Omidvar V."/>
            <person name="Sperschneider J."/>
            <person name="Schwessinger B."/>
            <person name="Raley C."/>
            <person name="Palmer J.M."/>
            <person name="Garnica D."/>
            <person name="Upadhyaya N."/>
            <person name="Rathjen J."/>
            <person name="Taylor J.M."/>
            <person name="Park R.F."/>
            <person name="Dodds P.N."/>
            <person name="Hirsch C.D."/>
            <person name="Kianian S.F."/>
            <person name="Figueroa M."/>
        </authorList>
    </citation>
    <scope>NUCLEOTIDE SEQUENCE [LARGE SCALE GENOMIC DNA]</scope>
    <source>
        <strain evidence="3">12NC29</strain>
    </source>
</reference>
<feature type="chain" id="PRO_5014814504" evidence="2">
    <location>
        <begin position="27"/>
        <end position="270"/>
    </location>
</feature>
<dbReference type="EMBL" id="PGCJ01001098">
    <property type="protein sequence ID" value="PLW09579.1"/>
    <property type="molecule type" value="Genomic_DNA"/>
</dbReference>
<feature type="region of interest" description="Disordered" evidence="1">
    <location>
        <begin position="43"/>
        <end position="64"/>
    </location>
</feature>
<accession>A0A2N5S8M7</accession>
<evidence type="ECO:0000256" key="2">
    <source>
        <dbReference type="SAM" id="SignalP"/>
    </source>
</evidence>
<feature type="signal peptide" evidence="2">
    <location>
        <begin position="1"/>
        <end position="26"/>
    </location>
</feature>
<comment type="caution">
    <text evidence="3">The sequence shown here is derived from an EMBL/GenBank/DDBJ whole genome shotgun (WGS) entry which is preliminary data.</text>
</comment>
<gene>
    <name evidence="3" type="ORF">PCANC_23617</name>
</gene>
<sequence length="270" mass="29508">MSTPPTNSHQLSTNLISLSLLMGALALPAPGSGTTPAEISEHAQSRRSLARRHVDSSDSSGVIGTLDITADRPARPNPGRMCDPDLDPNYAFLPRIPQVGPNSFKIAFKQQFSNGGDRSRNWPGSEVKNLSSIILAGSMLFSIRVPAKVERQREHRLVPTSRSSREPPVYFVLRIRFKAIKISRRAPISIQLCIGGCGRATTSLRTCDDSQDVGTNVIPSDFSPALVTGPASCACPAVRLQNHPGWSWRRQHHVLWYRDRSAAVSQSSLH</sequence>
<protein>
    <submittedName>
        <fullName evidence="3">Uncharacterized protein</fullName>
    </submittedName>
</protein>
<proteinExistence type="predicted"/>
<dbReference type="AlphaFoldDB" id="A0A2N5S8M7"/>
<evidence type="ECO:0000313" key="3">
    <source>
        <dbReference type="EMBL" id="PLW09579.1"/>
    </source>
</evidence>
<evidence type="ECO:0000256" key="1">
    <source>
        <dbReference type="SAM" id="MobiDB-lite"/>
    </source>
</evidence>